<proteinExistence type="predicted"/>
<keyword evidence="1" id="KW-0472">Membrane</keyword>
<keyword evidence="1" id="KW-1133">Transmembrane helix</keyword>
<sequence length="855" mass="97694">MTARVYSHVFAVIITIGFILYVGLELAFNLSLVDVYSKSLNTVLGGWKPAAEQLELWGRVLSSFGIAFSLISFTPLHKFKNPLNEWDPENKSQKMLAVWLYRPVVFFLLWALLIPTQRLLIDGWVQSTTDEQKLSAVRSIAYKEGYLANRIEIENFSDFNQIAKDPERRDLVVSLIPSLAYFSNSFNKLIASNTESIANAYLSNNQKERFANEGLPRLREFDALYQRELALYTDTQNRFFTAQNRTLSEDNILREANSLASAANQYVSEQWNQYVEQEALVREAFDEVSRNKTLRDTYLKYKDRYETKGCGESCKASVRSQLANYFNGVTYQNGQGLGVRVLPEHIQIESDKVFKTKYRVELTLQRGRRQVLKETYRLTDEVIEAEDKGWEVFKVSDAPRRLQLDYLKRSGVNLPDNWQASDFDAIKQSIREKYQRQVQTIWQDYVSQSKFALQDKSLGRVDFAKHPTITSYARNLLGQYYINDFMPGLPESTYISRWIKQQENITFIKMVTSTAATAAFSPGGPLFDIGNDAIRLSVIPPLSITISFIAIFLLTIKFGGYFWKGQRVYLLVVAPVILALFVVPVFKSVTTKNSYHLMMAEFAQTFNHGDSVEALKTKAFGYILDFENGLYSSYKDLAYVDSLKDAFGINQQGHIDSSIRNASTVIRAFDDFAYPYLSWLPEHFETGEIVAPFDANITILKRDHNVGAFFGVYQDHGRVSGVKMPNFLAHTGIGFLFEQRLFYQRDVVSQANDFFQNYDDPKYLLNMAEGGGFRSSGIEQMEAAMVTYLNQNPRFTQSLQALRESGFNSLVLWQSASGQNYQCYAVQSMSSHMLYQMSGGDAVTYKKLDNCQGFL</sequence>
<dbReference type="EMBL" id="JBHSUS010000001">
    <property type="protein sequence ID" value="MFC6441599.1"/>
    <property type="molecule type" value="Genomic_DNA"/>
</dbReference>
<feature type="transmembrane region" description="Helical" evidence="1">
    <location>
        <begin position="6"/>
        <end position="28"/>
    </location>
</feature>
<dbReference type="RefSeq" id="WP_131257647.1">
    <property type="nucleotide sequence ID" value="NZ_JBHSUS010000001.1"/>
</dbReference>
<reference evidence="3" key="1">
    <citation type="journal article" date="2019" name="Int. J. Syst. Evol. Microbiol.">
        <title>The Global Catalogue of Microorganisms (GCM) 10K type strain sequencing project: providing services to taxonomists for standard genome sequencing and annotation.</title>
        <authorList>
            <consortium name="The Broad Institute Genomics Platform"/>
            <consortium name="The Broad Institute Genome Sequencing Center for Infectious Disease"/>
            <person name="Wu L."/>
            <person name="Ma J."/>
        </authorList>
    </citation>
    <scope>NUCLEOTIDE SEQUENCE [LARGE SCALE GENOMIC DNA]</scope>
    <source>
        <strain evidence="3">CGMCC 1.16031</strain>
    </source>
</reference>
<feature type="transmembrane region" description="Helical" evidence="1">
    <location>
        <begin position="56"/>
        <end position="76"/>
    </location>
</feature>
<organism evidence="2 3">
    <name type="scientific">Pseudobowmanella zhangzhouensis</name>
    <dbReference type="NCBI Taxonomy" id="1537679"/>
    <lineage>
        <taxon>Bacteria</taxon>
        <taxon>Pseudomonadati</taxon>
        <taxon>Pseudomonadota</taxon>
        <taxon>Gammaproteobacteria</taxon>
        <taxon>Alteromonadales</taxon>
        <taxon>Alteromonadaceae</taxon>
    </lineage>
</organism>
<keyword evidence="3" id="KW-1185">Reference proteome</keyword>
<evidence type="ECO:0000313" key="2">
    <source>
        <dbReference type="EMBL" id="MFC6441599.1"/>
    </source>
</evidence>
<gene>
    <name evidence="2" type="ORF">ACFP85_15705</name>
</gene>
<feature type="transmembrane region" description="Helical" evidence="1">
    <location>
        <begin position="533"/>
        <end position="556"/>
    </location>
</feature>
<comment type="caution">
    <text evidence="2">The sequence shown here is derived from an EMBL/GenBank/DDBJ whole genome shotgun (WGS) entry which is preliminary data.</text>
</comment>
<feature type="transmembrane region" description="Helical" evidence="1">
    <location>
        <begin position="568"/>
        <end position="586"/>
    </location>
</feature>
<evidence type="ECO:0000256" key="1">
    <source>
        <dbReference type="SAM" id="Phobius"/>
    </source>
</evidence>
<protein>
    <submittedName>
        <fullName evidence="2">Uncharacterized protein</fullName>
    </submittedName>
</protein>
<name>A0ABW1XPL8_9ALTE</name>
<feature type="transmembrane region" description="Helical" evidence="1">
    <location>
        <begin position="96"/>
        <end position="114"/>
    </location>
</feature>
<accession>A0ABW1XPL8</accession>
<evidence type="ECO:0000313" key="3">
    <source>
        <dbReference type="Proteomes" id="UP001596364"/>
    </source>
</evidence>
<keyword evidence="1" id="KW-0812">Transmembrane</keyword>
<dbReference type="Proteomes" id="UP001596364">
    <property type="component" value="Unassembled WGS sequence"/>
</dbReference>